<dbReference type="EMBL" id="BMTL01000010">
    <property type="protein sequence ID" value="GGR88067.1"/>
    <property type="molecule type" value="Genomic_DNA"/>
</dbReference>
<name>A0A918L349_9ACTN</name>
<organism evidence="1 2">
    <name type="scientific">Streptomyces humidus</name>
    <dbReference type="NCBI Taxonomy" id="52259"/>
    <lineage>
        <taxon>Bacteria</taxon>
        <taxon>Bacillati</taxon>
        <taxon>Actinomycetota</taxon>
        <taxon>Actinomycetes</taxon>
        <taxon>Kitasatosporales</taxon>
        <taxon>Streptomycetaceae</taxon>
        <taxon>Streptomyces</taxon>
    </lineage>
</organism>
<evidence type="ECO:0000313" key="1">
    <source>
        <dbReference type="EMBL" id="GGR88067.1"/>
    </source>
</evidence>
<dbReference type="Proteomes" id="UP000606194">
    <property type="component" value="Unassembled WGS sequence"/>
</dbReference>
<gene>
    <name evidence="1" type="ORF">GCM10010269_29070</name>
</gene>
<reference evidence="1" key="2">
    <citation type="submission" date="2020-09" db="EMBL/GenBank/DDBJ databases">
        <authorList>
            <person name="Sun Q."/>
            <person name="Ohkuma M."/>
        </authorList>
    </citation>
    <scope>NUCLEOTIDE SEQUENCE</scope>
    <source>
        <strain evidence="1">JCM 4386</strain>
    </source>
</reference>
<reference evidence="1" key="1">
    <citation type="journal article" date="2014" name="Int. J. Syst. Evol. Microbiol.">
        <title>Complete genome sequence of Corynebacterium casei LMG S-19264T (=DSM 44701T), isolated from a smear-ripened cheese.</title>
        <authorList>
            <consortium name="US DOE Joint Genome Institute (JGI-PGF)"/>
            <person name="Walter F."/>
            <person name="Albersmeier A."/>
            <person name="Kalinowski J."/>
            <person name="Ruckert C."/>
        </authorList>
    </citation>
    <scope>NUCLEOTIDE SEQUENCE</scope>
    <source>
        <strain evidence="1">JCM 4386</strain>
    </source>
</reference>
<keyword evidence="2" id="KW-1185">Reference proteome</keyword>
<dbReference type="AlphaFoldDB" id="A0A918L349"/>
<evidence type="ECO:0000313" key="2">
    <source>
        <dbReference type="Proteomes" id="UP000606194"/>
    </source>
</evidence>
<comment type="caution">
    <text evidence="1">The sequence shown here is derived from an EMBL/GenBank/DDBJ whole genome shotgun (WGS) entry which is preliminary data.</text>
</comment>
<protein>
    <submittedName>
        <fullName evidence="1">Uncharacterized protein</fullName>
    </submittedName>
</protein>
<sequence length="155" mass="17395">MQVSKARPVYVFWAGQTVAAIDVWAAMPAPARTAAPATPHVMYLRFLDCRCSAIPHPIVRLCARRRQRVRLFLARSACGALRRAGLLVFCARSTTIRCRLDVLDRKTDRTLPRGVPVTGKHRSREAARFAHVTVKKQRSDMVRAPVGPWPTLGPW</sequence>
<proteinExistence type="predicted"/>
<accession>A0A918L349</accession>